<gene>
    <name evidence="2" type="ORF">C882_2848</name>
</gene>
<protein>
    <submittedName>
        <fullName evidence="2">Uncharacterized protein</fullName>
    </submittedName>
</protein>
<reference evidence="2 3" key="1">
    <citation type="journal article" date="2013" name="Genome Announc.">
        <title>Draft Genome Sequence of an Alphaproteobacterium, Caenispirillum salinarum AK4(T), Isolated from a Solar Saltern.</title>
        <authorList>
            <person name="Khatri I."/>
            <person name="Singh A."/>
            <person name="Korpole S."/>
            <person name="Pinnaka A.K."/>
            <person name="Subramanian S."/>
        </authorList>
    </citation>
    <scope>NUCLEOTIDE SEQUENCE [LARGE SCALE GENOMIC DNA]</scope>
    <source>
        <strain evidence="2 3">AK4</strain>
    </source>
</reference>
<evidence type="ECO:0000256" key="1">
    <source>
        <dbReference type="SAM" id="MobiDB-lite"/>
    </source>
</evidence>
<evidence type="ECO:0000313" key="3">
    <source>
        <dbReference type="Proteomes" id="UP000009881"/>
    </source>
</evidence>
<dbReference type="AlphaFoldDB" id="K9GJW0"/>
<comment type="caution">
    <text evidence="2">The sequence shown here is derived from an EMBL/GenBank/DDBJ whole genome shotgun (WGS) entry which is preliminary data.</text>
</comment>
<sequence length="55" mass="5766">MRGTGPDTGGGRRHGALQGKRGGTKPFNGRRRRCVSARRIRGTRPCCGGCPASPS</sequence>
<keyword evidence="3" id="KW-1185">Reference proteome</keyword>
<dbReference type="STRING" id="1238182.C882_2848"/>
<accession>K9GJW0</accession>
<feature type="region of interest" description="Disordered" evidence="1">
    <location>
        <begin position="1"/>
        <end position="33"/>
    </location>
</feature>
<organism evidence="2 3">
    <name type="scientific">Caenispirillum salinarum AK4</name>
    <dbReference type="NCBI Taxonomy" id="1238182"/>
    <lineage>
        <taxon>Bacteria</taxon>
        <taxon>Pseudomonadati</taxon>
        <taxon>Pseudomonadota</taxon>
        <taxon>Alphaproteobacteria</taxon>
        <taxon>Rhodospirillales</taxon>
        <taxon>Novispirillaceae</taxon>
        <taxon>Caenispirillum</taxon>
    </lineage>
</organism>
<evidence type="ECO:0000313" key="2">
    <source>
        <dbReference type="EMBL" id="EKV26270.1"/>
    </source>
</evidence>
<dbReference type="EMBL" id="ANHY01000033">
    <property type="protein sequence ID" value="EKV26270.1"/>
    <property type="molecule type" value="Genomic_DNA"/>
</dbReference>
<proteinExistence type="predicted"/>
<name>K9GJW0_9PROT</name>
<dbReference type="Proteomes" id="UP000009881">
    <property type="component" value="Unassembled WGS sequence"/>
</dbReference>